<comment type="similarity">
    <text evidence="1">Belongs to the CdaR family.</text>
</comment>
<dbReference type="Pfam" id="PF13556">
    <property type="entry name" value="HTH_30"/>
    <property type="match status" value="1"/>
</dbReference>
<dbReference type="Proteomes" id="UP000298860">
    <property type="component" value="Unassembled WGS sequence"/>
</dbReference>
<dbReference type="EMBL" id="BJFL01000004">
    <property type="protein sequence ID" value="GDY29621.1"/>
    <property type="molecule type" value="Genomic_DNA"/>
</dbReference>
<accession>A0A4D4IZE2</accession>
<dbReference type="AlphaFoldDB" id="A0A4D4IZE2"/>
<dbReference type="PANTHER" id="PTHR33744:SF1">
    <property type="entry name" value="DNA-BINDING TRANSCRIPTIONAL ACTIVATOR ADER"/>
    <property type="match status" value="1"/>
</dbReference>
<comment type="caution">
    <text evidence="4">The sequence shown here is derived from an EMBL/GenBank/DDBJ whole genome shotgun (WGS) entry which is preliminary data.</text>
</comment>
<dbReference type="InterPro" id="IPR051448">
    <property type="entry name" value="CdaR-like_regulators"/>
</dbReference>
<evidence type="ECO:0000313" key="5">
    <source>
        <dbReference type="Proteomes" id="UP000298860"/>
    </source>
</evidence>
<feature type="domain" description="PucR C-terminal helix-turn-helix" evidence="2">
    <location>
        <begin position="415"/>
        <end position="472"/>
    </location>
</feature>
<protein>
    <submittedName>
        <fullName evidence="4">Transcriptional regulator</fullName>
    </submittedName>
</protein>
<gene>
    <name evidence="4" type="ORF">GTS_12540</name>
</gene>
<evidence type="ECO:0000259" key="2">
    <source>
        <dbReference type="Pfam" id="PF13556"/>
    </source>
</evidence>
<sequence length="480" mass="52600">MLQNPLSRSVEGEIAQVVAQWDDVGLAGVAIPVGPGRDRLPLACLAEAEKRRLPLLALPNNAAVIELAREVDRAVLADQQARLNRMQRIGTAFTDLTVCGCGTRPMDILDRLAALVNRPLVLFDEFGRAVETRRPAELDDHVFREHDHACAAMAEPGKAEASTADPDRHCLWLPLSLRGVPHGSLHLLATDRPFDEVDMMALDRAVAALATTLLLRQRDQRLSLQAQRNLVADLVSGRRANEREFARRARELGANLAGRQLAAVVVVPMTSAEGVTEPPEWPAIVDCLTAAAGNHGGTALCGGTAETTVALFGVGDRERLALVAEDALNRLHRQHGLGAAVATCLADFPVLPHAFDAATRLAHYGAQRAPGVYPVEQFRLELLFERLNSSAELYHFVRDEIGPLLEHDTRGGQPLLPTLRAYIANRCSKTVTAQRLRIVRRTLYRRLVEIEKILGRDLDDGHAVMRISLALWAWDLISAR</sequence>
<dbReference type="InterPro" id="IPR041522">
    <property type="entry name" value="CdaR_GGDEF"/>
</dbReference>
<evidence type="ECO:0000259" key="3">
    <source>
        <dbReference type="Pfam" id="PF17853"/>
    </source>
</evidence>
<name>A0A4D4IZE2_9PSEU</name>
<dbReference type="Pfam" id="PF17853">
    <property type="entry name" value="GGDEF_2"/>
    <property type="match status" value="1"/>
</dbReference>
<organism evidence="4 5">
    <name type="scientific">Gandjariella thermophila</name>
    <dbReference type="NCBI Taxonomy" id="1931992"/>
    <lineage>
        <taxon>Bacteria</taxon>
        <taxon>Bacillati</taxon>
        <taxon>Actinomycetota</taxon>
        <taxon>Actinomycetes</taxon>
        <taxon>Pseudonocardiales</taxon>
        <taxon>Pseudonocardiaceae</taxon>
        <taxon>Gandjariella</taxon>
    </lineage>
</organism>
<dbReference type="PANTHER" id="PTHR33744">
    <property type="entry name" value="CARBOHYDRATE DIACID REGULATOR"/>
    <property type="match status" value="1"/>
</dbReference>
<proteinExistence type="inferred from homology"/>
<keyword evidence="5" id="KW-1185">Reference proteome</keyword>
<reference evidence="5" key="1">
    <citation type="submission" date="2019-04" db="EMBL/GenBank/DDBJ databases">
        <title>Draft genome sequence of Pseudonocardiaceae bacterium SL3-2-4.</title>
        <authorList>
            <person name="Ningsih F."/>
            <person name="Yokota A."/>
            <person name="Sakai Y."/>
            <person name="Nanatani K."/>
            <person name="Yabe S."/>
            <person name="Oetari A."/>
            <person name="Sjamsuridzal W."/>
        </authorList>
    </citation>
    <scope>NUCLEOTIDE SEQUENCE [LARGE SCALE GENOMIC DNA]</scope>
    <source>
        <strain evidence="5">SL3-2-4</strain>
    </source>
</reference>
<feature type="domain" description="CdaR GGDEF-like" evidence="3">
    <location>
        <begin position="237"/>
        <end position="360"/>
    </location>
</feature>
<dbReference type="InterPro" id="IPR042070">
    <property type="entry name" value="PucR_C-HTH_sf"/>
</dbReference>
<dbReference type="Gene3D" id="1.10.10.2840">
    <property type="entry name" value="PucR C-terminal helix-turn-helix domain"/>
    <property type="match status" value="1"/>
</dbReference>
<evidence type="ECO:0000256" key="1">
    <source>
        <dbReference type="ARBA" id="ARBA00006754"/>
    </source>
</evidence>
<dbReference type="InterPro" id="IPR025736">
    <property type="entry name" value="PucR_C-HTH_dom"/>
</dbReference>
<evidence type="ECO:0000313" key="4">
    <source>
        <dbReference type="EMBL" id="GDY29621.1"/>
    </source>
</evidence>